<evidence type="ECO:0000256" key="1">
    <source>
        <dbReference type="SAM" id="SignalP"/>
    </source>
</evidence>
<sequence length="163" mass="16940">MRRIALGLVSAACSTVLAASPALADSPHFQFARNTLDSSGALTTSFKEVGLGTGTTSIRITVTAQATAVYQCFNNGGNHPKAKNKETLQGDAIASGDFPVRHGQTTGSLMLGPLGPGDFTCPPGQTLFLQSVSYSGIFVSDAAGHNLHATPDPIFNNNLHIRV</sequence>
<dbReference type="RefSeq" id="WP_381262476.1">
    <property type="nucleotide sequence ID" value="NZ_JBHTBI010000064.1"/>
</dbReference>
<protein>
    <submittedName>
        <fullName evidence="2">Uncharacterized protein</fullName>
    </submittedName>
</protein>
<evidence type="ECO:0000313" key="2">
    <source>
        <dbReference type="EMBL" id="MFD0282633.1"/>
    </source>
</evidence>
<dbReference type="EMBL" id="JBHTEC010000001">
    <property type="protein sequence ID" value="MFD0282633.1"/>
    <property type="molecule type" value="Genomic_DNA"/>
</dbReference>
<organism evidence="2 3">
    <name type="scientific">Streptomyces lutosisoli</name>
    <dbReference type="NCBI Taxonomy" id="2665721"/>
    <lineage>
        <taxon>Bacteria</taxon>
        <taxon>Bacillati</taxon>
        <taxon>Actinomycetota</taxon>
        <taxon>Actinomycetes</taxon>
        <taxon>Kitasatosporales</taxon>
        <taxon>Streptomycetaceae</taxon>
        <taxon>Streptomyces</taxon>
    </lineage>
</organism>
<feature type="signal peptide" evidence="1">
    <location>
        <begin position="1"/>
        <end position="24"/>
    </location>
</feature>
<accession>A0ABW2VH54</accession>
<dbReference type="Proteomes" id="UP001596957">
    <property type="component" value="Unassembled WGS sequence"/>
</dbReference>
<name>A0ABW2VH54_9ACTN</name>
<proteinExistence type="predicted"/>
<reference evidence="3" key="1">
    <citation type="journal article" date="2019" name="Int. J. Syst. Evol. Microbiol.">
        <title>The Global Catalogue of Microorganisms (GCM) 10K type strain sequencing project: providing services to taxonomists for standard genome sequencing and annotation.</title>
        <authorList>
            <consortium name="The Broad Institute Genomics Platform"/>
            <consortium name="The Broad Institute Genome Sequencing Center for Infectious Disease"/>
            <person name="Wu L."/>
            <person name="Ma J."/>
        </authorList>
    </citation>
    <scope>NUCLEOTIDE SEQUENCE [LARGE SCALE GENOMIC DNA]</scope>
    <source>
        <strain evidence="3">CGMCC 4.7198</strain>
    </source>
</reference>
<feature type="chain" id="PRO_5045378908" evidence="1">
    <location>
        <begin position="25"/>
        <end position="163"/>
    </location>
</feature>
<comment type="caution">
    <text evidence="2">The sequence shown here is derived from an EMBL/GenBank/DDBJ whole genome shotgun (WGS) entry which is preliminary data.</text>
</comment>
<keyword evidence="3" id="KW-1185">Reference proteome</keyword>
<keyword evidence="1" id="KW-0732">Signal</keyword>
<evidence type="ECO:0000313" key="3">
    <source>
        <dbReference type="Proteomes" id="UP001596957"/>
    </source>
</evidence>
<gene>
    <name evidence="2" type="ORF">ACFQZP_13235</name>
</gene>